<gene>
    <name evidence="2" type="ORF">AVEN_174019_1</name>
</gene>
<accession>A0A4Y2HEA3</accession>
<evidence type="ECO:0000313" key="2">
    <source>
        <dbReference type="EMBL" id="GBM63637.1"/>
    </source>
</evidence>
<comment type="caution">
    <text evidence="2">The sequence shown here is derived from an EMBL/GenBank/DDBJ whole genome shotgun (WGS) entry which is preliminary data.</text>
</comment>
<proteinExistence type="predicted"/>
<organism evidence="2 3">
    <name type="scientific">Araneus ventricosus</name>
    <name type="common">Orbweaver spider</name>
    <name type="synonym">Epeira ventricosa</name>
    <dbReference type="NCBI Taxonomy" id="182803"/>
    <lineage>
        <taxon>Eukaryota</taxon>
        <taxon>Metazoa</taxon>
        <taxon>Ecdysozoa</taxon>
        <taxon>Arthropoda</taxon>
        <taxon>Chelicerata</taxon>
        <taxon>Arachnida</taxon>
        <taxon>Araneae</taxon>
        <taxon>Araneomorphae</taxon>
        <taxon>Entelegynae</taxon>
        <taxon>Araneoidea</taxon>
        <taxon>Araneidae</taxon>
        <taxon>Araneus</taxon>
    </lineage>
</organism>
<feature type="region of interest" description="Disordered" evidence="1">
    <location>
        <begin position="1"/>
        <end position="27"/>
    </location>
</feature>
<keyword evidence="3" id="KW-1185">Reference proteome</keyword>
<evidence type="ECO:0000256" key="1">
    <source>
        <dbReference type="SAM" id="MobiDB-lite"/>
    </source>
</evidence>
<name>A0A4Y2HEA3_ARAVE</name>
<evidence type="ECO:0000313" key="3">
    <source>
        <dbReference type="Proteomes" id="UP000499080"/>
    </source>
</evidence>
<dbReference type="EMBL" id="BGPR01001879">
    <property type="protein sequence ID" value="GBM63637.1"/>
    <property type="molecule type" value="Genomic_DNA"/>
</dbReference>
<reference evidence="2 3" key="1">
    <citation type="journal article" date="2019" name="Sci. Rep.">
        <title>Orb-weaving spider Araneus ventricosus genome elucidates the spidroin gene catalogue.</title>
        <authorList>
            <person name="Kono N."/>
            <person name="Nakamura H."/>
            <person name="Ohtoshi R."/>
            <person name="Moran D.A.P."/>
            <person name="Shinohara A."/>
            <person name="Yoshida Y."/>
            <person name="Fujiwara M."/>
            <person name="Mori M."/>
            <person name="Tomita M."/>
            <person name="Arakawa K."/>
        </authorList>
    </citation>
    <scope>NUCLEOTIDE SEQUENCE [LARGE SCALE GENOMIC DNA]</scope>
</reference>
<protein>
    <submittedName>
        <fullName evidence="2">Uncharacterized protein</fullName>
    </submittedName>
</protein>
<sequence>MTFYSPELTEARPSRQERFNNKSRNGYNKFKEGEEKYLPGSTSNMKMRSCPSKPDGCSNVLFLWSIIDDRSMIDQRFVTSTAPKLRPSMCRQQCPNSIFAGARSLNLSKARLA</sequence>
<feature type="region of interest" description="Disordered" evidence="1">
    <location>
        <begin position="34"/>
        <end position="53"/>
    </location>
</feature>
<feature type="compositionally biased region" description="Basic and acidic residues" evidence="1">
    <location>
        <begin position="9"/>
        <end position="20"/>
    </location>
</feature>
<dbReference type="Proteomes" id="UP000499080">
    <property type="component" value="Unassembled WGS sequence"/>
</dbReference>
<dbReference type="AlphaFoldDB" id="A0A4Y2HEA3"/>